<evidence type="ECO:0000313" key="1">
    <source>
        <dbReference type="EMBL" id="EPQ58563.1"/>
    </source>
</evidence>
<name>S7QH49_GLOTA</name>
<dbReference type="SUPFAM" id="SSF52047">
    <property type="entry name" value="RNI-like"/>
    <property type="match status" value="2"/>
</dbReference>
<dbReference type="InterPro" id="IPR032675">
    <property type="entry name" value="LRR_dom_sf"/>
</dbReference>
<sequence>MSNIFGARPGRPLAIRRLLGTPSFLPIYLPIRQRDLHLFSDIPDEDFGGFYAYARRIRWLRPSRDSPSIDVSVYTSLWSKIDGCLLPGLQIFDLSAAPDYPRVAPSSVLLSESLHTVDISAYRRMSPGTIKNLEYYFSCMVTESPSVQKLRVSAHFASACLSHLSGLHNLQVLEFQKELIYSAQGQGDATKEAMLALSGLRSLVTLRMDVQGETFEMETLAMHDLPCLEVVELNGILDPMVSILRHLPKHRIHSLRFDVLCRAESDPIQNVAVDHHCLFKQLAFPQLRILKFYSEVGGGDDELPVQTGELLSEALRCRHLETLDVNFVCAQVATDDEDIRNMALAWPKIQRVKYVQCEETMHPAGLPTIFALEHFAQHCPDLTILDVILNADVDYYPADITPYTHGLKRLLLNEIEVWLLRHECWRHLARYLDSLFPNLEILDEDDTGDNWAQMFQNIDILQQATLTIGYTYGCFASAEVKLISAEHLAAPLPEETEFRCFFDDSPSRGLESSDLRKRRSALRNAATDFAGEVSDSLWTILDNYARRIRWLDCELCPDVSDDVWQYLWWHRGPSLLPRLQSLQLNHGGLWHLDHLSLLIGPSLIFADISTFHRGSAAETRMAVHYLGRIAAYSRGLRHLFASTYLSAACFKGITMLPNLRSLELQERYRPYHHKHVGLPSSLAKETLGAVSGMRGLRYLRFHLSGRDLLTEGLAFWELVNLSSIELWGDLLPVASVL</sequence>
<gene>
    <name evidence="1" type="ORF">GLOTRDRAFT_91939</name>
</gene>
<dbReference type="GeneID" id="19309344"/>
<accession>S7QH49</accession>
<dbReference type="EMBL" id="KB469298">
    <property type="protein sequence ID" value="EPQ58563.1"/>
    <property type="molecule type" value="Genomic_DNA"/>
</dbReference>
<dbReference type="Proteomes" id="UP000030669">
    <property type="component" value="Unassembled WGS sequence"/>
</dbReference>
<keyword evidence="2" id="KW-1185">Reference proteome</keyword>
<dbReference type="KEGG" id="gtr:GLOTRDRAFT_91939"/>
<dbReference type="Gene3D" id="3.80.10.10">
    <property type="entry name" value="Ribonuclease Inhibitor"/>
    <property type="match status" value="1"/>
</dbReference>
<dbReference type="AlphaFoldDB" id="S7QH49"/>
<dbReference type="HOGENOM" id="CLU_376443_0_0_1"/>
<protein>
    <recommendedName>
        <fullName evidence="3">RNI-like protein</fullName>
    </recommendedName>
</protein>
<proteinExistence type="predicted"/>
<dbReference type="RefSeq" id="XP_007863710.1">
    <property type="nucleotide sequence ID" value="XM_007865519.1"/>
</dbReference>
<organism evidence="1 2">
    <name type="scientific">Gloeophyllum trabeum (strain ATCC 11539 / FP-39264 / Madison 617)</name>
    <name type="common">Brown rot fungus</name>
    <dbReference type="NCBI Taxonomy" id="670483"/>
    <lineage>
        <taxon>Eukaryota</taxon>
        <taxon>Fungi</taxon>
        <taxon>Dikarya</taxon>
        <taxon>Basidiomycota</taxon>
        <taxon>Agaricomycotina</taxon>
        <taxon>Agaricomycetes</taxon>
        <taxon>Gloeophyllales</taxon>
        <taxon>Gloeophyllaceae</taxon>
        <taxon>Gloeophyllum</taxon>
    </lineage>
</organism>
<evidence type="ECO:0008006" key="3">
    <source>
        <dbReference type="Google" id="ProtNLM"/>
    </source>
</evidence>
<reference evidence="1 2" key="1">
    <citation type="journal article" date="2012" name="Science">
        <title>The Paleozoic origin of enzymatic lignin decomposition reconstructed from 31 fungal genomes.</title>
        <authorList>
            <person name="Floudas D."/>
            <person name="Binder M."/>
            <person name="Riley R."/>
            <person name="Barry K."/>
            <person name="Blanchette R.A."/>
            <person name="Henrissat B."/>
            <person name="Martinez A.T."/>
            <person name="Otillar R."/>
            <person name="Spatafora J.W."/>
            <person name="Yadav J.S."/>
            <person name="Aerts A."/>
            <person name="Benoit I."/>
            <person name="Boyd A."/>
            <person name="Carlson A."/>
            <person name="Copeland A."/>
            <person name="Coutinho P.M."/>
            <person name="de Vries R.P."/>
            <person name="Ferreira P."/>
            <person name="Findley K."/>
            <person name="Foster B."/>
            <person name="Gaskell J."/>
            <person name="Glotzer D."/>
            <person name="Gorecki P."/>
            <person name="Heitman J."/>
            <person name="Hesse C."/>
            <person name="Hori C."/>
            <person name="Igarashi K."/>
            <person name="Jurgens J.A."/>
            <person name="Kallen N."/>
            <person name="Kersten P."/>
            <person name="Kohler A."/>
            <person name="Kuees U."/>
            <person name="Kumar T.K.A."/>
            <person name="Kuo A."/>
            <person name="LaButti K."/>
            <person name="Larrondo L.F."/>
            <person name="Lindquist E."/>
            <person name="Ling A."/>
            <person name="Lombard V."/>
            <person name="Lucas S."/>
            <person name="Lundell T."/>
            <person name="Martin R."/>
            <person name="McLaughlin D.J."/>
            <person name="Morgenstern I."/>
            <person name="Morin E."/>
            <person name="Murat C."/>
            <person name="Nagy L.G."/>
            <person name="Nolan M."/>
            <person name="Ohm R.A."/>
            <person name="Patyshakuliyeva A."/>
            <person name="Rokas A."/>
            <person name="Ruiz-Duenas F.J."/>
            <person name="Sabat G."/>
            <person name="Salamov A."/>
            <person name="Samejima M."/>
            <person name="Schmutz J."/>
            <person name="Slot J.C."/>
            <person name="St John F."/>
            <person name="Stenlid J."/>
            <person name="Sun H."/>
            <person name="Sun S."/>
            <person name="Syed K."/>
            <person name="Tsang A."/>
            <person name="Wiebenga A."/>
            <person name="Young D."/>
            <person name="Pisabarro A."/>
            <person name="Eastwood D.C."/>
            <person name="Martin F."/>
            <person name="Cullen D."/>
            <person name="Grigoriev I.V."/>
            <person name="Hibbett D.S."/>
        </authorList>
    </citation>
    <scope>NUCLEOTIDE SEQUENCE [LARGE SCALE GENOMIC DNA]</scope>
    <source>
        <strain evidence="1 2">ATCC 11539</strain>
    </source>
</reference>
<dbReference type="OrthoDB" id="3222238at2759"/>
<evidence type="ECO:0000313" key="2">
    <source>
        <dbReference type="Proteomes" id="UP000030669"/>
    </source>
</evidence>